<sequence length="288" mass="32247">MTQPYGIAKEAGSSTRNCLRWSLTEDRALVSAMQDLLDLDGWKTDNGQFKNGAYAKFEALMEQKLPGCGKKAKPHIESRVKTLRIQYDAITEMLSPQASGFGWNDEEKHVTCERSVWDIWVKSHKNAPGLRNKSFSLYDDLGIFFGKDRAKGDEGESLQDALGEMEDEEGNEQEEEVFLSNTQERSSPPPRTQEEPTPSIAHTSTRTKKARTETIVALEEFSTKLDKMSDVMEAAGEHIGRLANCFKHESESAERRMQVTSEVMKIEGLTSAEVLFASKKNCHKSSGS</sequence>
<evidence type="ECO:0000313" key="3">
    <source>
        <dbReference type="EMBL" id="KAK9668488.1"/>
    </source>
</evidence>
<dbReference type="PANTHER" id="PTHR46250:SF18">
    <property type="entry name" value="MYB_SANT-LIKE DOMAIN-CONTAINING PROTEIN"/>
    <property type="match status" value="1"/>
</dbReference>
<dbReference type="InterPro" id="IPR024752">
    <property type="entry name" value="Myb/SANT-like_dom"/>
</dbReference>
<feature type="domain" description="Myb/SANT-like" evidence="2">
    <location>
        <begin position="20"/>
        <end position="118"/>
    </location>
</feature>
<dbReference type="Pfam" id="PF12776">
    <property type="entry name" value="Myb_DNA-bind_3"/>
    <property type="match status" value="1"/>
</dbReference>
<keyword evidence="4" id="KW-1185">Reference proteome</keyword>
<proteinExistence type="predicted"/>
<organism evidence="3 4">
    <name type="scientific">Saponaria officinalis</name>
    <name type="common">Common soapwort</name>
    <name type="synonym">Lychnis saponaria</name>
    <dbReference type="NCBI Taxonomy" id="3572"/>
    <lineage>
        <taxon>Eukaryota</taxon>
        <taxon>Viridiplantae</taxon>
        <taxon>Streptophyta</taxon>
        <taxon>Embryophyta</taxon>
        <taxon>Tracheophyta</taxon>
        <taxon>Spermatophyta</taxon>
        <taxon>Magnoliopsida</taxon>
        <taxon>eudicotyledons</taxon>
        <taxon>Gunneridae</taxon>
        <taxon>Pentapetalae</taxon>
        <taxon>Caryophyllales</taxon>
        <taxon>Caryophyllaceae</taxon>
        <taxon>Caryophylleae</taxon>
        <taxon>Saponaria</taxon>
    </lineage>
</organism>
<dbReference type="PANTHER" id="PTHR46250">
    <property type="entry name" value="MYB/SANT-LIKE DNA-BINDING DOMAIN PROTEIN-RELATED"/>
    <property type="match status" value="1"/>
</dbReference>
<dbReference type="EMBL" id="JBDFQZ010000013">
    <property type="protein sequence ID" value="KAK9668488.1"/>
    <property type="molecule type" value="Genomic_DNA"/>
</dbReference>
<gene>
    <name evidence="3" type="ORF">RND81_13G064100</name>
</gene>
<dbReference type="Proteomes" id="UP001443914">
    <property type="component" value="Unassembled WGS sequence"/>
</dbReference>
<dbReference type="AlphaFoldDB" id="A0AAW1GUL2"/>
<accession>A0AAW1GUL2</accession>
<comment type="caution">
    <text evidence="3">The sequence shown here is derived from an EMBL/GenBank/DDBJ whole genome shotgun (WGS) entry which is preliminary data.</text>
</comment>
<protein>
    <recommendedName>
        <fullName evidence="2">Myb/SANT-like domain-containing protein</fullName>
    </recommendedName>
</protein>
<reference evidence="3" key="1">
    <citation type="submission" date="2024-03" db="EMBL/GenBank/DDBJ databases">
        <title>WGS assembly of Saponaria officinalis var. Norfolk2.</title>
        <authorList>
            <person name="Jenkins J."/>
            <person name="Shu S."/>
            <person name="Grimwood J."/>
            <person name="Barry K."/>
            <person name="Goodstein D."/>
            <person name="Schmutz J."/>
            <person name="Leebens-Mack J."/>
            <person name="Osbourn A."/>
        </authorList>
    </citation>
    <scope>NUCLEOTIDE SEQUENCE [LARGE SCALE GENOMIC DNA]</scope>
    <source>
        <strain evidence="3">JIC</strain>
    </source>
</reference>
<feature type="compositionally biased region" description="Acidic residues" evidence="1">
    <location>
        <begin position="163"/>
        <end position="177"/>
    </location>
</feature>
<feature type="region of interest" description="Disordered" evidence="1">
    <location>
        <begin position="163"/>
        <end position="210"/>
    </location>
</feature>
<evidence type="ECO:0000256" key="1">
    <source>
        <dbReference type="SAM" id="MobiDB-lite"/>
    </source>
</evidence>
<name>A0AAW1GUL2_SAPOF</name>
<evidence type="ECO:0000313" key="4">
    <source>
        <dbReference type="Proteomes" id="UP001443914"/>
    </source>
</evidence>
<evidence type="ECO:0000259" key="2">
    <source>
        <dbReference type="Pfam" id="PF12776"/>
    </source>
</evidence>